<organism evidence="5">
    <name type="scientific">marine metagenome</name>
    <dbReference type="NCBI Taxonomy" id="408172"/>
    <lineage>
        <taxon>unclassified sequences</taxon>
        <taxon>metagenomes</taxon>
        <taxon>ecological metagenomes</taxon>
    </lineage>
</organism>
<keyword evidence="3" id="KW-0812">Transmembrane</keyword>
<gene>
    <name evidence="5" type="ORF">METZ01_LOCUS285026</name>
</gene>
<feature type="transmembrane region" description="Helical" evidence="3">
    <location>
        <begin position="295"/>
        <end position="316"/>
    </location>
</feature>
<feature type="non-terminal residue" evidence="5">
    <location>
        <position position="376"/>
    </location>
</feature>
<dbReference type="PANTHER" id="PTHR43653">
    <property type="entry name" value="CYTOCHROME C ASSEMBLY PROTEIN-RELATED"/>
    <property type="match status" value="1"/>
</dbReference>
<feature type="transmembrane region" description="Helical" evidence="3">
    <location>
        <begin position="265"/>
        <end position="283"/>
    </location>
</feature>
<dbReference type="PANTHER" id="PTHR43653:SF1">
    <property type="entry name" value="CYTOCHROME C-TYPE BIOGENESIS PROTEIN CCMF"/>
    <property type="match status" value="1"/>
</dbReference>
<feature type="transmembrane region" description="Helical" evidence="3">
    <location>
        <begin position="328"/>
        <end position="348"/>
    </location>
</feature>
<dbReference type="GO" id="GO:0020037">
    <property type="term" value="F:heme binding"/>
    <property type="evidence" value="ECO:0007669"/>
    <property type="project" value="InterPro"/>
</dbReference>
<feature type="transmembrane region" description="Helical" evidence="3">
    <location>
        <begin position="123"/>
        <end position="143"/>
    </location>
</feature>
<evidence type="ECO:0000256" key="3">
    <source>
        <dbReference type="SAM" id="Phobius"/>
    </source>
</evidence>
<feature type="transmembrane region" description="Helical" evidence="3">
    <location>
        <begin position="40"/>
        <end position="61"/>
    </location>
</feature>
<dbReference type="GO" id="GO:0015232">
    <property type="term" value="F:heme transmembrane transporter activity"/>
    <property type="evidence" value="ECO:0007669"/>
    <property type="project" value="InterPro"/>
</dbReference>
<comment type="similarity">
    <text evidence="1">Belongs to the CcmF/CycK/Ccl1/NrfE/CcsA family.</text>
</comment>
<feature type="transmembrane region" description="Helical" evidence="3">
    <location>
        <begin position="228"/>
        <end position="249"/>
    </location>
</feature>
<dbReference type="InterPro" id="IPR002541">
    <property type="entry name" value="Cyt_c_assembly"/>
</dbReference>
<evidence type="ECO:0000313" key="5">
    <source>
        <dbReference type="EMBL" id="SVC32172.1"/>
    </source>
</evidence>
<dbReference type="Pfam" id="PF01578">
    <property type="entry name" value="Cytochrom_C_asm"/>
    <property type="match status" value="1"/>
</dbReference>
<feature type="transmembrane region" description="Helical" evidence="3">
    <location>
        <begin position="6"/>
        <end position="28"/>
    </location>
</feature>
<dbReference type="GO" id="GO:0016020">
    <property type="term" value="C:membrane"/>
    <property type="evidence" value="ECO:0007669"/>
    <property type="project" value="InterPro"/>
</dbReference>
<evidence type="ECO:0000256" key="2">
    <source>
        <dbReference type="ARBA" id="ARBA00022748"/>
    </source>
</evidence>
<keyword evidence="3" id="KW-1133">Transmembrane helix</keyword>
<reference evidence="5" key="1">
    <citation type="submission" date="2018-05" db="EMBL/GenBank/DDBJ databases">
        <authorList>
            <person name="Lanie J.A."/>
            <person name="Ng W.-L."/>
            <person name="Kazmierczak K.M."/>
            <person name="Andrzejewski T.M."/>
            <person name="Davidsen T.M."/>
            <person name="Wayne K.J."/>
            <person name="Tettelin H."/>
            <person name="Glass J.I."/>
            <person name="Rusch D."/>
            <person name="Podicherti R."/>
            <person name="Tsui H.-C.T."/>
            <person name="Winkler M.E."/>
        </authorList>
    </citation>
    <scope>NUCLEOTIDE SEQUENCE</scope>
</reference>
<protein>
    <recommendedName>
        <fullName evidence="4">Cytochrome c assembly protein domain-containing protein</fullName>
    </recommendedName>
</protein>
<keyword evidence="2" id="KW-0201">Cytochrome c-type biogenesis</keyword>
<dbReference type="PRINTS" id="PR01410">
    <property type="entry name" value="CCBIOGENESIS"/>
</dbReference>
<feature type="transmembrane region" description="Helical" evidence="3">
    <location>
        <begin position="194"/>
        <end position="216"/>
    </location>
</feature>
<dbReference type="InterPro" id="IPR003567">
    <property type="entry name" value="Cyt_c_biogenesis"/>
</dbReference>
<accession>A0A382LAJ8</accession>
<evidence type="ECO:0000259" key="4">
    <source>
        <dbReference type="Pfam" id="PF01578"/>
    </source>
</evidence>
<proteinExistence type="inferred from homology"/>
<feature type="domain" description="Cytochrome c assembly protein" evidence="4">
    <location>
        <begin position="89"/>
        <end position="314"/>
    </location>
</feature>
<keyword evidence="3" id="KW-0472">Membrane</keyword>
<dbReference type="AlphaFoldDB" id="A0A382LAJ8"/>
<feature type="transmembrane region" description="Helical" evidence="3">
    <location>
        <begin position="81"/>
        <end position="102"/>
    </location>
</feature>
<sequence length="376" mass="42428">MIVNLGYTALLLALLCSFYAIVSARVYINNNKLQWVDSARNAVLAVWFLLTLACLILVYLLTNEHFEIEYVASVSSRAMPWYLKATALWGGQAGSLLFWSWLMSSYTGIVMLRDWSKERDMQPYVITASMVTLAFFVSLNVFVENPFNVLWIDSFGNITSSMMRPDANLMFTPNDGAGLNPLLRHPGMIIHPPMLYLGFVGFVMPYSFAIGALAVGRTDGVWIRATRRWTLIAWLLLSLGLLLGGRWAYDVLGWGGYWGWDPVEIAAFMPWLTGTAFLHSVIIQEKHGMFKRWNMILIILTYALVIFGTFLTRSGVLSSVHAFAQSSIGPLFFIFITVTFTISLLLLFRGWESLASSKTLTSWLSREGMFLLNNLL</sequence>
<evidence type="ECO:0000256" key="1">
    <source>
        <dbReference type="ARBA" id="ARBA00009186"/>
    </source>
</evidence>
<dbReference type="GO" id="GO:0017004">
    <property type="term" value="P:cytochrome complex assembly"/>
    <property type="evidence" value="ECO:0007669"/>
    <property type="project" value="UniProtKB-KW"/>
</dbReference>
<dbReference type="EMBL" id="UINC01085020">
    <property type="protein sequence ID" value="SVC32172.1"/>
    <property type="molecule type" value="Genomic_DNA"/>
</dbReference>
<name>A0A382LAJ8_9ZZZZ</name>